<dbReference type="EMBL" id="MHOI01000011">
    <property type="protein sequence ID" value="OGZ61732.1"/>
    <property type="molecule type" value="Genomic_DNA"/>
</dbReference>
<protein>
    <recommendedName>
        <fullName evidence="4">Pilus assembly protein PilO</fullName>
    </recommendedName>
</protein>
<evidence type="ECO:0000313" key="3">
    <source>
        <dbReference type="Proteomes" id="UP000179153"/>
    </source>
</evidence>
<evidence type="ECO:0000313" key="2">
    <source>
        <dbReference type="EMBL" id="OGZ61732.1"/>
    </source>
</evidence>
<keyword evidence="1" id="KW-0472">Membrane</keyword>
<dbReference type="Proteomes" id="UP000179153">
    <property type="component" value="Unassembled WGS sequence"/>
</dbReference>
<keyword evidence="1" id="KW-1133">Transmembrane helix</keyword>
<evidence type="ECO:0000256" key="1">
    <source>
        <dbReference type="SAM" id="Phobius"/>
    </source>
</evidence>
<dbReference type="InterPro" id="IPR014717">
    <property type="entry name" value="Transl_elong_EF1B/ribsomal_bS6"/>
</dbReference>
<organism evidence="2 3">
    <name type="scientific">Candidatus Spechtbacteria bacterium RIFCSPLOWO2_01_FULL_46_10</name>
    <dbReference type="NCBI Taxonomy" id="1802163"/>
    <lineage>
        <taxon>Bacteria</taxon>
        <taxon>Candidatus Spechtiibacteriota</taxon>
    </lineage>
</organism>
<accession>A0A1G2HGV1</accession>
<reference evidence="2 3" key="1">
    <citation type="journal article" date="2016" name="Nat. Commun.">
        <title>Thousands of microbial genomes shed light on interconnected biogeochemical processes in an aquifer system.</title>
        <authorList>
            <person name="Anantharaman K."/>
            <person name="Brown C.T."/>
            <person name="Hug L.A."/>
            <person name="Sharon I."/>
            <person name="Castelle C.J."/>
            <person name="Probst A.J."/>
            <person name="Thomas B.C."/>
            <person name="Singh A."/>
            <person name="Wilkins M.J."/>
            <person name="Karaoz U."/>
            <person name="Brodie E.L."/>
            <person name="Williams K.H."/>
            <person name="Hubbard S.S."/>
            <person name="Banfield J.F."/>
        </authorList>
    </citation>
    <scope>NUCLEOTIDE SEQUENCE [LARGE SCALE GENOMIC DNA]</scope>
</reference>
<proteinExistence type="predicted"/>
<dbReference type="AlphaFoldDB" id="A0A1G2HGV1"/>
<comment type="caution">
    <text evidence="2">The sequence shown here is derived from an EMBL/GenBank/DDBJ whole genome shotgun (WGS) entry which is preliminary data.</text>
</comment>
<keyword evidence="1" id="KW-0812">Transmembrane</keyword>
<feature type="transmembrane region" description="Helical" evidence="1">
    <location>
        <begin position="6"/>
        <end position="25"/>
    </location>
</feature>
<name>A0A1G2HGV1_9BACT</name>
<gene>
    <name evidence="2" type="ORF">A2932_00480</name>
</gene>
<dbReference type="Gene3D" id="3.30.70.60">
    <property type="match status" value="1"/>
</dbReference>
<dbReference type="STRING" id="1802163.A2932_00480"/>
<sequence length="180" mass="20001">MFKSQYLILISAIFVAVLIGWLLIIPKISAIEKANGRKEMENGELAVVRQTQAAVEDSITFFDSLSEQDLELLELAAPNDPDTHNLAVLMNRLVVESGLLLRDMNIEDDDVKNADGAPLGTIPLSITATGTYENFKLFLAKAEQTLRLFDISRIDVGQDTGIEDAEQFVFNVRGFAYYTK</sequence>
<evidence type="ECO:0008006" key="4">
    <source>
        <dbReference type="Google" id="ProtNLM"/>
    </source>
</evidence>